<keyword evidence="3" id="KW-0805">Transcription regulation</keyword>
<evidence type="ECO:0000313" key="7">
    <source>
        <dbReference type="EMBL" id="VAW09520.1"/>
    </source>
</evidence>
<reference evidence="7" key="1">
    <citation type="submission" date="2018-06" db="EMBL/GenBank/DDBJ databases">
        <authorList>
            <person name="Zhirakovskaya E."/>
        </authorList>
    </citation>
    <scope>NUCLEOTIDE SEQUENCE</scope>
</reference>
<dbReference type="SMART" id="SM00448">
    <property type="entry name" value="REC"/>
    <property type="match status" value="1"/>
</dbReference>
<gene>
    <name evidence="7" type="ORF">MNBD_ACTINO02-1464</name>
</gene>
<keyword evidence="1" id="KW-0597">Phosphoprotein</keyword>
<evidence type="ECO:0000256" key="1">
    <source>
        <dbReference type="ARBA" id="ARBA00022553"/>
    </source>
</evidence>
<dbReference type="Gene3D" id="3.40.50.2300">
    <property type="match status" value="1"/>
</dbReference>
<dbReference type="EMBL" id="UOEK01000597">
    <property type="protein sequence ID" value="VAW09520.1"/>
    <property type="molecule type" value="Genomic_DNA"/>
</dbReference>
<dbReference type="GO" id="GO:0005829">
    <property type="term" value="C:cytosol"/>
    <property type="evidence" value="ECO:0007669"/>
    <property type="project" value="TreeGrafter"/>
</dbReference>
<dbReference type="SUPFAM" id="SSF52172">
    <property type="entry name" value="CheY-like"/>
    <property type="match status" value="1"/>
</dbReference>
<sequence length="95" mass="10583">MLTGRILVAEDDPQQAKVLTLYLEREGHSVVVATDGLSALEEIRRRQPDLVLLDIMMPHLDGLDVCRVIRSESDIPIMMVTARSTEEDLLAGLDL</sequence>
<keyword evidence="2" id="KW-0902">Two-component regulatory system</keyword>
<name>A0A3B0SY79_9ZZZZ</name>
<organism evidence="7">
    <name type="scientific">hydrothermal vent metagenome</name>
    <dbReference type="NCBI Taxonomy" id="652676"/>
    <lineage>
        <taxon>unclassified sequences</taxon>
        <taxon>metagenomes</taxon>
        <taxon>ecological metagenomes</taxon>
    </lineage>
</organism>
<evidence type="ECO:0000259" key="6">
    <source>
        <dbReference type="PROSITE" id="PS50110"/>
    </source>
</evidence>
<dbReference type="PANTHER" id="PTHR48111">
    <property type="entry name" value="REGULATOR OF RPOS"/>
    <property type="match status" value="1"/>
</dbReference>
<dbReference type="Pfam" id="PF00072">
    <property type="entry name" value="Response_reg"/>
    <property type="match status" value="1"/>
</dbReference>
<dbReference type="GO" id="GO:0032993">
    <property type="term" value="C:protein-DNA complex"/>
    <property type="evidence" value="ECO:0007669"/>
    <property type="project" value="TreeGrafter"/>
</dbReference>
<dbReference type="InterPro" id="IPR011006">
    <property type="entry name" value="CheY-like_superfamily"/>
</dbReference>
<dbReference type="PROSITE" id="PS50110">
    <property type="entry name" value="RESPONSE_REGULATORY"/>
    <property type="match status" value="1"/>
</dbReference>
<dbReference type="GO" id="GO:0006355">
    <property type="term" value="P:regulation of DNA-templated transcription"/>
    <property type="evidence" value="ECO:0007669"/>
    <property type="project" value="TreeGrafter"/>
</dbReference>
<feature type="domain" description="Response regulatory" evidence="6">
    <location>
        <begin position="5"/>
        <end position="95"/>
    </location>
</feature>
<evidence type="ECO:0000256" key="2">
    <source>
        <dbReference type="ARBA" id="ARBA00023012"/>
    </source>
</evidence>
<accession>A0A3B0SY79</accession>
<keyword evidence="5" id="KW-0804">Transcription</keyword>
<keyword evidence="4" id="KW-0238">DNA-binding</keyword>
<evidence type="ECO:0000256" key="5">
    <source>
        <dbReference type="ARBA" id="ARBA00023163"/>
    </source>
</evidence>
<dbReference type="PANTHER" id="PTHR48111:SF1">
    <property type="entry name" value="TWO-COMPONENT RESPONSE REGULATOR ORR33"/>
    <property type="match status" value="1"/>
</dbReference>
<dbReference type="InterPro" id="IPR039420">
    <property type="entry name" value="WalR-like"/>
</dbReference>
<dbReference type="CDD" id="cd17574">
    <property type="entry name" value="REC_OmpR"/>
    <property type="match status" value="1"/>
</dbReference>
<dbReference type="GO" id="GO:0000976">
    <property type="term" value="F:transcription cis-regulatory region binding"/>
    <property type="evidence" value="ECO:0007669"/>
    <property type="project" value="TreeGrafter"/>
</dbReference>
<proteinExistence type="predicted"/>
<evidence type="ECO:0000256" key="4">
    <source>
        <dbReference type="ARBA" id="ARBA00023125"/>
    </source>
</evidence>
<dbReference type="AlphaFoldDB" id="A0A3B0SY79"/>
<dbReference type="InterPro" id="IPR001789">
    <property type="entry name" value="Sig_transdc_resp-reg_receiver"/>
</dbReference>
<dbReference type="GO" id="GO:0000156">
    <property type="term" value="F:phosphorelay response regulator activity"/>
    <property type="evidence" value="ECO:0007669"/>
    <property type="project" value="TreeGrafter"/>
</dbReference>
<feature type="non-terminal residue" evidence="7">
    <location>
        <position position="95"/>
    </location>
</feature>
<protein>
    <submittedName>
        <fullName evidence="7">Phosphate regulon transcriptional regulatory protein PhoB (SphR)</fullName>
    </submittedName>
</protein>
<dbReference type="FunFam" id="3.40.50.2300:FF:000001">
    <property type="entry name" value="DNA-binding response regulator PhoB"/>
    <property type="match status" value="1"/>
</dbReference>
<evidence type="ECO:0000256" key="3">
    <source>
        <dbReference type="ARBA" id="ARBA00023015"/>
    </source>
</evidence>